<dbReference type="PROSITE" id="PS50975">
    <property type="entry name" value="ATP_GRASP"/>
    <property type="match status" value="1"/>
</dbReference>
<accession>A0A8J7QRI8</accession>
<dbReference type="GO" id="GO:0009432">
    <property type="term" value="P:SOS response"/>
    <property type="evidence" value="ECO:0007669"/>
    <property type="project" value="TreeGrafter"/>
</dbReference>
<dbReference type="AlphaFoldDB" id="A0A8J7QRI8"/>
<organism evidence="3 4">
    <name type="scientific">Acanthopleuribacter pedis</name>
    <dbReference type="NCBI Taxonomy" id="442870"/>
    <lineage>
        <taxon>Bacteria</taxon>
        <taxon>Pseudomonadati</taxon>
        <taxon>Acidobacteriota</taxon>
        <taxon>Holophagae</taxon>
        <taxon>Acanthopleuribacterales</taxon>
        <taxon>Acanthopleuribacteraceae</taxon>
        <taxon>Acanthopleuribacter</taxon>
    </lineage>
</organism>
<dbReference type="PANTHER" id="PTHR21621">
    <property type="entry name" value="RIBOSOMAL PROTEIN S6 MODIFICATION PROTEIN"/>
    <property type="match status" value="1"/>
</dbReference>
<evidence type="ECO:0000256" key="1">
    <source>
        <dbReference type="PROSITE-ProRule" id="PRU00409"/>
    </source>
</evidence>
<evidence type="ECO:0000313" key="4">
    <source>
        <dbReference type="Proteomes" id="UP000664417"/>
    </source>
</evidence>
<dbReference type="InterPro" id="IPR003806">
    <property type="entry name" value="ATP-grasp_PylC-type"/>
</dbReference>
<dbReference type="EMBL" id="JAFREP010000045">
    <property type="protein sequence ID" value="MBO1322900.1"/>
    <property type="molecule type" value="Genomic_DNA"/>
</dbReference>
<dbReference type="GO" id="GO:0018169">
    <property type="term" value="F:ribosomal S6-glutamic acid ligase activity"/>
    <property type="evidence" value="ECO:0007669"/>
    <property type="project" value="TreeGrafter"/>
</dbReference>
<dbReference type="InterPro" id="IPR013815">
    <property type="entry name" value="ATP_grasp_subdomain_1"/>
</dbReference>
<dbReference type="Pfam" id="PF02655">
    <property type="entry name" value="ATP-grasp_3"/>
    <property type="match status" value="1"/>
</dbReference>
<dbReference type="Proteomes" id="UP000664417">
    <property type="component" value="Unassembled WGS sequence"/>
</dbReference>
<dbReference type="GO" id="GO:0005524">
    <property type="term" value="F:ATP binding"/>
    <property type="evidence" value="ECO:0007669"/>
    <property type="project" value="UniProtKB-UniRule"/>
</dbReference>
<dbReference type="InterPro" id="IPR011761">
    <property type="entry name" value="ATP-grasp"/>
</dbReference>
<keyword evidence="4" id="KW-1185">Reference proteome</keyword>
<name>A0A8J7QRI8_9BACT</name>
<feature type="domain" description="ATP-grasp" evidence="2">
    <location>
        <begin position="289"/>
        <end position="479"/>
    </location>
</feature>
<evidence type="ECO:0000313" key="3">
    <source>
        <dbReference type="EMBL" id="MBO1322900.1"/>
    </source>
</evidence>
<keyword evidence="1" id="KW-0547">Nucleotide-binding</keyword>
<dbReference type="Pfam" id="PF14401">
    <property type="entry name" value="RLAN"/>
    <property type="match status" value="1"/>
</dbReference>
<keyword evidence="1" id="KW-0067">ATP-binding</keyword>
<dbReference type="GO" id="GO:0005737">
    <property type="term" value="C:cytoplasm"/>
    <property type="evidence" value="ECO:0007669"/>
    <property type="project" value="TreeGrafter"/>
</dbReference>
<evidence type="ECO:0000259" key="2">
    <source>
        <dbReference type="PROSITE" id="PS50975"/>
    </source>
</evidence>
<dbReference type="PANTHER" id="PTHR21621:SF0">
    <property type="entry name" value="BETA-CITRYLGLUTAMATE SYNTHASE B-RELATED"/>
    <property type="match status" value="1"/>
</dbReference>
<dbReference type="Gene3D" id="3.30.1490.20">
    <property type="entry name" value="ATP-grasp fold, A domain"/>
    <property type="match status" value="1"/>
</dbReference>
<proteinExistence type="predicted"/>
<dbReference type="GO" id="GO:0046872">
    <property type="term" value="F:metal ion binding"/>
    <property type="evidence" value="ECO:0007669"/>
    <property type="project" value="InterPro"/>
</dbReference>
<protein>
    <submittedName>
        <fullName evidence="3">RimK family protein</fullName>
    </submittedName>
</protein>
<sequence length="489" mass="56039">MSVMLISDQAALLAPLLNDDAGVVVMDPYQYITQPPDLNGRRPRFFNLCGDLKYQSMGYYVSLLGEARGHRMVPSVATLRDVHQTPVPHVLGDELVQLIQSSLAPLRGETFELSVYFGRNPAKRYDRLSAHLYACFPMPLLRFYFRRKQDQWQLNAVSPLQLDALNEDHLGFLADAFRKFIVRKQVSAPPVQWRYDLAILVDPKEDQPPSDRAALAAFAEAARRLAIRPEFIEKKDYSRLNEFDGLFIRTTTYVNHYTYRFARRAALEGLVTIDDPDSILRCTNKVFLAELMHRHAVPTPKTWIVHRDNAKQLLAKTAYPLILKKPDSAFSQGVYRVDNEKQRNQCLTKLFKTSPLIIAQAYMPTEFDWRIGVLDRRPLYANKYYMVDAHWQIRQEDEAGRVFHGRDEAVPINWVPEAVLKTALKAANLIGDGFYGVDLKVVDGRVVLIEINDNPSIDLGVEDGVLGEDLYRQFMATMLHRIEERKKAS</sequence>
<comment type="caution">
    <text evidence="3">The sequence shown here is derived from an EMBL/GenBank/DDBJ whole genome shotgun (WGS) entry which is preliminary data.</text>
</comment>
<gene>
    <name evidence="3" type="ORF">J3U88_30830</name>
</gene>
<dbReference type="Gene3D" id="3.30.470.20">
    <property type="entry name" value="ATP-grasp fold, B domain"/>
    <property type="match status" value="1"/>
</dbReference>
<reference evidence="3" key="1">
    <citation type="submission" date="2021-03" db="EMBL/GenBank/DDBJ databases">
        <authorList>
            <person name="Wang G."/>
        </authorList>
    </citation>
    <scope>NUCLEOTIDE SEQUENCE</scope>
    <source>
        <strain evidence="3">KCTC 12899</strain>
    </source>
</reference>
<dbReference type="InterPro" id="IPR025839">
    <property type="entry name" value="RLAN_dom"/>
</dbReference>
<dbReference type="SUPFAM" id="SSF56059">
    <property type="entry name" value="Glutathione synthetase ATP-binding domain-like"/>
    <property type="match status" value="1"/>
</dbReference>